<feature type="domain" description="Plastocyanin-like" evidence="7">
    <location>
        <begin position="188"/>
        <end position="333"/>
    </location>
</feature>
<accession>A0A9P6NEV1</accession>
<dbReference type="InterPro" id="IPR011706">
    <property type="entry name" value="Cu-oxidase_C"/>
</dbReference>
<evidence type="ECO:0000256" key="6">
    <source>
        <dbReference type="SAM" id="SignalP"/>
    </source>
</evidence>
<feature type="signal peptide" evidence="6">
    <location>
        <begin position="1"/>
        <end position="21"/>
    </location>
</feature>
<feature type="domain" description="Plastocyanin-like" evidence="9">
    <location>
        <begin position="62"/>
        <end position="176"/>
    </location>
</feature>
<gene>
    <name evidence="10" type="ORF">CROQUDRAFT_660183</name>
</gene>
<dbReference type="PANTHER" id="PTHR11709:SF414">
    <property type="entry name" value="ADR239WP"/>
    <property type="match status" value="1"/>
</dbReference>
<dbReference type="Pfam" id="PF00394">
    <property type="entry name" value="Cu-oxidase"/>
    <property type="match status" value="1"/>
</dbReference>
<keyword evidence="6" id="KW-0732">Signal</keyword>
<keyword evidence="4" id="KW-0186">Copper</keyword>
<evidence type="ECO:0000259" key="8">
    <source>
        <dbReference type="Pfam" id="PF07731"/>
    </source>
</evidence>
<dbReference type="EMBL" id="MU167298">
    <property type="protein sequence ID" value="KAG0144312.1"/>
    <property type="molecule type" value="Genomic_DNA"/>
</dbReference>
<evidence type="ECO:0000259" key="7">
    <source>
        <dbReference type="Pfam" id="PF00394"/>
    </source>
</evidence>
<evidence type="ECO:0000313" key="10">
    <source>
        <dbReference type="EMBL" id="KAG0144312.1"/>
    </source>
</evidence>
<comment type="similarity">
    <text evidence="1">Belongs to the multicopper oxidase family.</text>
</comment>
<evidence type="ECO:0000256" key="2">
    <source>
        <dbReference type="ARBA" id="ARBA00022723"/>
    </source>
</evidence>
<feature type="domain" description="Plastocyanin-like" evidence="8">
    <location>
        <begin position="496"/>
        <end position="623"/>
    </location>
</feature>
<dbReference type="OrthoDB" id="2121828at2759"/>
<comment type="caution">
    <text evidence="10">The sequence shown here is derived from an EMBL/GenBank/DDBJ whole genome shotgun (WGS) entry which is preliminary data.</text>
</comment>
<protein>
    <recommendedName>
        <fullName evidence="12">Laccase</fullName>
    </recommendedName>
</protein>
<dbReference type="InterPro" id="IPR033138">
    <property type="entry name" value="Cu_oxidase_CS"/>
</dbReference>
<dbReference type="InterPro" id="IPR002355">
    <property type="entry name" value="Cu_oxidase_Cu_BS"/>
</dbReference>
<dbReference type="InterPro" id="IPR011707">
    <property type="entry name" value="Cu-oxidase-like_N"/>
</dbReference>
<dbReference type="AlphaFoldDB" id="A0A9P6NEV1"/>
<evidence type="ECO:0008006" key="12">
    <source>
        <dbReference type="Google" id="ProtNLM"/>
    </source>
</evidence>
<dbReference type="InterPro" id="IPR001117">
    <property type="entry name" value="Cu-oxidase_2nd"/>
</dbReference>
<evidence type="ECO:0000256" key="5">
    <source>
        <dbReference type="ARBA" id="ARBA00023180"/>
    </source>
</evidence>
<dbReference type="Pfam" id="PF07731">
    <property type="entry name" value="Cu-oxidase_2"/>
    <property type="match status" value="1"/>
</dbReference>
<sequence length="643" mass="71112">MNHFASFLFLFSVVLFQTVRGETIVTSQISQKSKAPKTEYTLNPRFKIRSKRKTRRYSWVVHEANAAPDGFWRPVLAINNQMPGPVIEANEGDHLEVTIINKLKTPVTFHWHGLYQNGTNWEDGPSGITQCPIPPGVTYTYKFALDGQYGTFWYHAHHENLKGDGLVGPLIIHSPRDPLKLGIDFDQEIVLVLADWYHTPSTQIIPQMLSNRGYRGNVVAPSANSALINGMGQWDCRYATTGQRCRQTSPPEFNVVAGSRTRFRLVNAGSHVMFFFSADNHTLNVTEADSTPVRGPTGIQRLRFHGGQRYSVIITAAMNEVGSSFYLRAKMDTDCWVWVTTDIQNTAYAIVRVVAPGRLLSQPPSGQKPTTQDWAERTNNQCMDLDPNSLVPIIPVRVPTTVLGSGTIANAFGFQLLSTPTGPPVSFNGSASANSGNTTSRSMKRQLNVEINNTPPPLGNNRTSPGVINNTQLPPTPPRTGARFFVNNISAFSTPQQPILHDFTAGGPGVVNSSNSASVVYPKLGWYDLYLVNMDAGVNHPYHLHGPEMHLVAFGQGLPTPENLRNLTYNTANPLRRDTVLVQGGSFVVVRINTDLPGVWFLHCHMGWHLAEGLSAVVVVQPEKIKSFRIPERTRALCARRTS</sequence>
<evidence type="ECO:0000313" key="11">
    <source>
        <dbReference type="Proteomes" id="UP000886653"/>
    </source>
</evidence>
<keyword evidence="11" id="KW-1185">Reference proteome</keyword>
<dbReference type="SUPFAM" id="SSF49503">
    <property type="entry name" value="Cupredoxins"/>
    <property type="match status" value="3"/>
</dbReference>
<evidence type="ECO:0000259" key="9">
    <source>
        <dbReference type="Pfam" id="PF07732"/>
    </source>
</evidence>
<evidence type="ECO:0000256" key="4">
    <source>
        <dbReference type="ARBA" id="ARBA00023008"/>
    </source>
</evidence>
<dbReference type="InterPro" id="IPR045087">
    <property type="entry name" value="Cu-oxidase_fam"/>
</dbReference>
<dbReference type="CDD" id="cd13857">
    <property type="entry name" value="CuRO_1_Diphenol_Ox"/>
    <property type="match status" value="1"/>
</dbReference>
<feature type="chain" id="PRO_5040331562" description="Laccase" evidence="6">
    <location>
        <begin position="22"/>
        <end position="643"/>
    </location>
</feature>
<dbReference type="CDD" id="cd13904">
    <property type="entry name" value="CuRO_3_Diphenol_Ox"/>
    <property type="match status" value="1"/>
</dbReference>
<organism evidence="10 11">
    <name type="scientific">Cronartium quercuum f. sp. fusiforme G11</name>
    <dbReference type="NCBI Taxonomy" id="708437"/>
    <lineage>
        <taxon>Eukaryota</taxon>
        <taxon>Fungi</taxon>
        <taxon>Dikarya</taxon>
        <taxon>Basidiomycota</taxon>
        <taxon>Pucciniomycotina</taxon>
        <taxon>Pucciniomycetes</taxon>
        <taxon>Pucciniales</taxon>
        <taxon>Coleosporiaceae</taxon>
        <taxon>Cronartium</taxon>
    </lineage>
</organism>
<dbReference type="Proteomes" id="UP000886653">
    <property type="component" value="Unassembled WGS sequence"/>
</dbReference>
<dbReference type="PROSITE" id="PS00079">
    <property type="entry name" value="MULTICOPPER_OXIDASE1"/>
    <property type="match status" value="1"/>
</dbReference>
<dbReference type="Gene3D" id="2.60.40.420">
    <property type="entry name" value="Cupredoxins - blue copper proteins"/>
    <property type="match status" value="3"/>
</dbReference>
<evidence type="ECO:0000256" key="3">
    <source>
        <dbReference type="ARBA" id="ARBA00023002"/>
    </source>
</evidence>
<keyword evidence="3" id="KW-0560">Oxidoreductase</keyword>
<dbReference type="GO" id="GO:0016491">
    <property type="term" value="F:oxidoreductase activity"/>
    <property type="evidence" value="ECO:0007669"/>
    <property type="project" value="UniProtKB-KW"/>
</dbReference>
<evidence type="ECO:0000256" key="1">
    <source>
        <dbReference type="ARBA" id="ARBA00010609"/>
    </source>
</evidence>
<dbReference type="CDD" id="cd13883">
    <property type="entry name" value="CuRO_2_Diphenol_Ox"/>
    <property type="match status" value="1"/>
</dbReference>
<dbReference type="Pfam" id="PF07732">
    <property type="entry name" value="Cu-oxidase_3"/>
    <property type="match status" value="1"/>
</dbReference>
<name>A0A9P6NEV1_9BASI</name>
<keyword evidence="2" id="KW-0479">Metal-binding</keyword>
<dbReference type="PROSITE" id="PS00080">
    <property type="entry name" value="MULTICOPPER_OXIDASE2"/>
    <property type="match status" value="1"/>
</dbReference>
<dbReference type="PANTHER" id="PTHR11709">
    <property type="entry name" value="MULTI-COPPER OXIDASE"/>
    <property type="match status" value="1"/>
</dbReference>
<reference evidence="10" key="1">
    <citation type="submission" date="2013-11" db="EMBL/GenBank/DDBJ databases">
        <title>Genome sequence of the fusiform rust pathogen reveals effectors for host alternation and coevolution with pine.</title>
        <authorList>
            <consortium name="DOE Joint Genome Institute"/>
            <person name="Smith K."/>
            <person name="Pendleton A."/>
            <person name="Kubisiak T."/>
            <person name="Anderson C."/>
            <person name="Salamov A."/>
            <person name="Aerts A."/>
            <person name="Riley R."/>
            <person name="Clum A."/>
            <person name="Lindquist E."/>
            <person name="Ence D."/>
            <person name="Campbell M."/>
            <person name="Kronenberg Z."/>
            <person name="Feau N."/>
            <person name="Dhillon B."/>
            <person name="Hamelin R."/>
            <person name="Burleigh J."/>
            <person name="Smith J."/>
            <person name="Yandell M."/>
            <person name="Nelson C."/>
            <person name="Grigoriev I."/>
            <person name="Davis J."/>
        </authorList>
    </citation>
    <scope>NUCLEOTIDE SEQUENCE</scope>
    <source>
        <strain evidence="10">G11</strain>
    </source>
</reference>
<dbReference type="InterPro" id="IPR008972">
    <property type="entry name" value="Cupredoxin"/>
</dbReference>
<dbReference type="GO" id="GO:0005507">
    <property type="term" value="F:copper ion binding"/>
    <property type="evidence" value="ECO:0007669"/>
    <property type="project" value="InterPro"/>
</dbReference>
<proteinExistence type="inferred from homology"/>
<keyword evidence="5" id="KW-0325">Glycoprotein</keyword>